<evidence type="ECO:0000313" key="2">
    <source>
        <dbReference type="EMBL" id="CAJ1977042.1"/>
    </source>
</evidence>
<keyword evidence="3" id="KW-1185">Reference proteome</keyword>
<dbReference type="InterPro" id="IPR046939">
    <property type="entry name" value="TPPII_C_sf"/>
</dbReference>
<evidence type="ECO:0000256" key="1">
    <source>
        <dbReference type="SAM" id="MobiDB-lite"/>
    </source>
</evidence>
<dbReference type="Gramene" id="rna-AYBTSS11_LOCUS29188">
    <property type="protein sequence ID" value="CAJ1977042.1"/>
    <property type="gene ID" value="gene-AYBTSS11_LOCUS29188"/>
</dbReference>
<gene>
    <name evidence="2" type="ORF">AYBTSS11_LOCUS29188</name>
</gene>
<reference evidence="2" key="1">
    <citation type="submission" date="2023-10" db="EMBL/GenBank/DDBJ databases">
        <authorList>
            <person name="Domelevo Entfellner J.-B."/>
        </authorList>
    </citation>
    <scope>NUCLEOTIDE SEQUENCE</scope>
</reference>
<sequence length="448" mass="51234">MKEARVEVHDNVQILEKMKQLLLFIERNLEEKVVKCITFCKTVYPDIIRLCFFSEPDAPVMGNGSFKSSTLVPGYVTGSVLVGSISYGKLSFAGQHDGKNPEKHPVSHRVSYIIPPNKVDEDKGKNSSLFSKKTVSERLEQEVRDAKVKVLGGLNQGSEEECLEWKELSASLKTEYPKYTPLLAKILEGLVSRSYIKDKFLHHEEIIDAANEVIDSIDREELAKFFSLKNDPEDEEAEKIKKKMDSTRDQLAEALNQKGLALAEIVSLKEVDESLASVATEGAKQDVEKTDEQSKDEGVHPDLFKENFNELKKWVDVKCTKYGILLVTNERRNQRLGTALKIPMFISLPKRDCNKHIFELRNFGEIVVLSVPVDAWYLYMVEDNHGTTAEVVLNDIIQDDPESAKKKFYELKLSLLEEIGWSHFCTYEREWMLVKENPSQEPRRRVLF</sequence>
<dbReference type="EMBL" id="OY731407">
    <property type="protein sequence ID" value="CAJ1977042.1"/>
    <property type="molecule type" value="Genomic_DNA"/>
</dbReference>
<name>A0AA87B7A6_9FABA</name>
<evidence type="ECO:0000313" key="3">
    <source>
        <dbReference type="Proteomes" id="UP001189624"/>
    </source>
</evidence>
<dbReference type="Proteomes" id="UP001189624">
    <property type="component" value="Chromosome 10"/>
</dbReference>
<dbReference type="Gene3D" id="1.25.40.710">
    <property type="match status" value="2"/>
</dbReference>
<feature type="compositionally biased region" description="Basic and acidic residues" evidence="1">
    <location>
        <begin position="283"/>
        <end position="300"/>
    </location>
</feature>
<feature type="region of interest" description="Disordered" evidence="1">
    <location>
        <begin position="280"/>
        <end position="300"/>
    </location>
</feature>
<accession>A0AA87B7A6</accession>
<organism evidence="2 3">
    <name type="scientific">Sphenostylis stenocarpa</name>
    <dbReference type="NCBI Taxonomy" id="92480"/>
    <lineage>
        <taxon>Eukaryota</taxon>
        <taxon>Viridiplantae</taxon>
        <taxon>Streptophyta</taxon>
        <taxon>Embryophyta</taxon>
        <taxon>Tracheophyta</taxon>
        <taxon>Spermatophyta</taxon>
        <taxon>Magnoliopsida</taxon>
        <taxon>eudicotyledons</taxon>
        <taxon>Gunneridae</taxon>
        <taxon>Pentapetalae</taxon>
        <taxon>rosids</taxon>
        <taxon>fabids</taxon>
        <taxon>Fabales</taxon>
        <taxon>Fabaceae</taxon>
        <taxon>Papilionoideae</taxon>
        <taxon>50 kb inversion clade</taxon>
        <taxon>NPAAA clade</taxon>
        <taxon>indigoferoid/millettioid clade</taxon>
        <taxon>Phaseoleae</taxon>
        <taxon>Sphenostylis</taxon>
    </lineage>
</organism>
<protein>
    <submittedName>
        <fullName evidence="2">Uncharacterized protein</fullName>
    </submittedName>
</protein>
<proteinExistence type="predicted"/>
<dbReference type="AlphaFoldDB" id="A0AA87B7A6"/>